<dbReference type="Proteomes" id="UP000766698">
    <property type="component" value="Unassembled WGS sequence"/>
</dbReference>
<evidence type="ECO:0000256" key="1">
    <source>
        <dbReference type="SAM" id="MobiDB-lite"/>
    </source>
</evidence>
<evidence type="ECO:0000313" key="3">
    <source>
        <dbReference type="Proteomes" id="UP000766698"/>
    </source>
</evidence>
<sequence length="97" mass="10541">MADTTRQPRLLPWPSPEGKPSYLVTDGEKGHVSRLADRAEAVQLAACADVLVLAREVLDDPQSPYTEVRYAGLRLAECLADALRVAESRGLRLAPAD</sequence>
<organism evidence="2 3">
    <name type="scientific">Streptomyces durbertensis</name>
    <dbReference type="NCBI Taxonomy" id="2448886"/>
    <lineage>
        <taxon>Bacteria</taxon>
        <taxon>Bacillati</taxon>
        <taxon>Actinomycetota</taxon>
        <taxon>Actinomycetes</taxon>
        <taxon>Kitasatosporales</taxon>
        <taxon>Streptomycetaceae</taxon>
        <taxon>Streptomyces</taxon>
    </lineage>
</organism>
<accession>A0ABR6EGR9</accession>
<keyword evidence="3" id="KW-1185">Reference proteome</keyword>
<reference evidence="3" key="1">
    <citation type="journal article" date="2020" name="Syst. Appl. Microbiol.">
        <title>Streptomyces alkaliterrae sp. nov., isolated from an alkaline soil, and emended descriptions of Streptomyces alkaliphilus, Streptomyces calidiresistens and Streptomyces durbertensis.</title>
        <authorList>
            <person name="Swiecimska M."/>
            <person name="Golinska P."/>
            <person name="Nouioui I."/>
            <person name="Wypij M."/>
            <person name="Rai M."/>
            <person name="Sangal V."/>
            <person name="Goodfellow M."/>
        </authorList>
    </citation>
    <scope>NUCLEOTIDE SEQUENCE [LARGE SCALE GENOMIC DNA]</scope>
    <source>
        <strain evidence="3">DSM 104538</strain>
    </source>
</reference>
<protein>
    <submittedName>
        <fullName evidence="2">Uncharacterized protein</fullName>
    </submittedName>
</protein>
<dbReference type="RefSeq" id="WP_182855522.1">
    <property type="nucleotide sequence ID" value="NZ_WMLF01000130.1"/>
</dbReference>
<comment type="caution">
    <text evidence="2">The sequence shown here is derived from an EMBL/GenBank/DDBJ whole genome shotgun (WGS) entry which is preliminary data.</text>
</comment>
<dbReference type="EMBL" id="WMLF01000130">
    <property type="protein sequence ID" value="MBB1244170.1"/>
    <property type="molecule type" value="Genomic_DNA"/>
</dbReference>
<feature type="region of interest" description="Disordered" evidence="1">
    <location>
        <begin position="1"/>
        <end position="20"/>
    </location>
</feature>
<proteinExistence type="predicted"/>
<gene>
    <name evidence="2" type="ORF">GL263_11465</name>
</gene>
<evidence type="ECO:0000313" key="2">
    <source>
        <dbReference type="EMBL" id="MBB1244170.1"/>
    </source>
</evidence>
<name>A0ABR6EGR9_9ACTN</name>